<dbReference type="RefSeq" id="WP_025908927.1">
    <property type="nucleotide sequence ID" value="NZ_KQ758703.1"/>
</dbReference>
<accession>A0A0V8JHG7</accession>
<comment type="caution">
    <text evidence="1">The sequence shown here is derived from an EMBL/GenBank/DDBJ whole genome shotgun (WGS) entry which is preliminary data.</text>
</comment>
<organism evidence="1 2">
    <name type="scientific">Priestia veravalensis</name>
    <dbReference type="NCBI Taxonomy" id="1414648"/>
    <lineage>
        <taxon>Bacteria</taxon>
        <taxon>Bacillati</taxon>
        <taxon>Bacillota</taxon>
        <taxon>Bacilli</taxon>
        <taxon>Bacillales</taxon>
        <taxon>Bacillaceae</taxon>
        <taxon>Priestia</taxon>
    </lineage>
</organism>
<evidence type="ECO:0000313" key="1">
    <source>
        <dbReference type="EMBL" id="KSU86392.1"/>
    </source>
</evidence>
<dbReference type="PANTHER" id="PTHR41260">
    <property type="entry name" value="PROTEIN ECSC"/>
    <property type="match status" value="1"/>
</dbReference>
<protein>
    <submittedName>
        <fullName evidence="1">Protein ecsC</fullName>
    </submittedName>
</protein>
<dbReference type="Proteomes" id="UP000053681">
    <property type="component" value="Unassembled WGS sequence"/>
</dbReference>
<dbReference type="EMBL" id="LNQP01000089">
    <property type="protein sequence ID" value="KSU86392.1"/>
    <property type="molecule type" value="Genomic_DNA"/>
</dbReference>
<reference evidence="1 2" key="1">
    <citation type="submission" date="2015-11" db="EMBL/GenBank/DDBJ databases">
        <title>Bacillus caseinolyticus sp nov.</title>
        <authorList>
            <person name="Dastager S.G."/>
            <person name="Mawlankar R."/>
        </authorList>
    </citation>
    <scope>NUCLEOTIDE SEQUENCE [LARGE SCALE GENOMIC DNA]</scope>
    <source>
        <strain evidence="1 2">SGD-V-76</strain>
    </source>
</reference>
<name>A0A0V8JHG7_9BACI</name>
<dbReference type="PANTHER" id="PTHR41260:SF1">
    <property type="entry name" value="PROTEIN ECSC"/>
    <property type="match status" value="1"/>
</dbReference>
<proteinExistence type="predicted"/>
<keyword evidence="2" id="KW-1185">Reference proteome</keyword>
<sequence length="282" mass="32446">MSLTNREEQLLHEIREWEQTLDEYDQSQIEITYDEWLHKAVGLVPEHILQEYLAKTDDFMFHFTSFIQNTDIQIQAEKQIINTARVFQPDITGIPELQSLQIDQLSYICDQQLAKQRLYALGQGALSGTGKALLVGTDIPALLFINLQSIQKAAMSYGYNIHTPFELMMTLKVFHTALLPPELQKTGWLELTEEIEHGVDPYFYEGRDQVVTESLVYKAIVQIVKSFLIVILKRKAYGRIPLLGMAIGGGMNYTFTKQVTDYAKRFYQYRLLIEKVNNEAGI</sequence>
<gene>
    <name evidence="1" type="ORF">AS180_18915</name>
</gene>
<evidence type="ECO:0000313" key="2">
    <source>
        <dbReference type="Proteomes" id="UP000053681"/>
    </source>
</evidence>
<dbReference type="AlphaFoldDB" id="A0A0V8JHG7"/>
<dbReference type="Pfam" id="PF12787">
    <property type="entry name" value="EcsC"/>
    <property type="match status" value="1"/>
</dbReference>
<dbReference type="InterPro" id="IPR024787">
    <property type="entry name" value="EcsC"/>
</dbReference>